<evidence type="ECO:0000313" key="3">
    <source>
        <dbReference type="Proteomes" id="UP000298030"/>
    </source>
</evidence>
<dbReference type="Proteomes" id="UP000298030">
    <property type="component" value="Unassembled WGS sequence"/>
</dbReference>
<keyword evidence="1" id="KW-1133">Transmembrane helix</keyword>
<evidence type="ECO:0000313" key="2">
    <source>
        <dbReference type="EMBL" id="TEB19794.1"/>
    </source>
</evidence>
<keyword evidence="1" id="KW-0472">Membrane</keyword>
<proteinExistence type="predicted"/>
<comment type="caution">
    <text evidence="2">The sequence shown here is derived from an EMBL/GenBank/DDBJ whole genome shotgun (WGS) entry which is preliminary data.</text>
</comment>
<protein>
    <submittedName>
        <fullName evidence="2">Uncharacterized protein</fullName>
    </submittedName>
</protein>
<dbReference type="EMBL" id="QPFP01000173">
    <property type="protein sequence ID" value="TEB19794.1"/>
    <property type="molecule type" value="Genomic_DNA"/>
</dbReference>
<reference evidence="2 3" key="1">
    <citation type="journal article" date="2019" name="Nat. Ecol. Evol.">
        <title>Megaphylogeny resolves global patterns of mushroom evolution.</title>
        <authorList>
            <person name="Varga T."/>
            <person name="Krizsan K."/>
            <person name="Foldi C."/>
            <person name="Dima B."/>
            <person name="Sanchez-Garcia M."/>
            <person name="Sanchez-Ramirez S."/>
            <person name="Szollosi G.J."/>
            <person name="Szarkandi J.G."/>
            <person name="Papp V."/>
            <person name="Albert L."/>
            <person name="Andreopoulos W."/>
            <person name="Angelini C."/>
            <person name="Antonin V."/>
            <person name="Barry K.W."/>
            <person name="Bougher N.L."/>
            <person name="Buchanan P."/>
            <person name="Buyck B."/>
            <person name="Bense V."/>
            <person name="Catcheside P."/>
            <person name="Chovatia M."/>
            <person name="Cooper J."/>
            <person name="Damon W."/>
            <person name="Desjardin D."/>
            <person name="Finy P."/>
            <person name="Geml J."/>
            <person name="Haridas S."/>
            <person name="Hughes K."/>
            <person name="Justo A."/>
            <person name="Karasinski D."/>
            <person name="Kautmanova I."/>
            <person name="Kiss B."/>
            <person name="Kocsube S."/>
            <person name="Kotiranta H."/>
            <person name="LaButti K.M."/>
            <person name="Lechner B.E."/>
            <person name="Liimatainen K."/>
            <person name="Lipzen A."/>
            <person name="Lukacs Z."/>
            <person name="Mihaltcheva S."/>
            <person name="Morgado L.N."/>
            <person name="Niskanen T."/>
            <person name="Noordeloos M.E."/>
            <person name="Ohm R.A."/>
            <person name="Ortiz-Santana B."/>
            <person name="Ovrebo C."/>
            <person name="Racz N."/>
            <person name="Riley R."/>
            <person name="Savchenko A."/>
            <person name="Shiryaev A."/>
            <person name="Soop K."/>
            <person name="Spirin V."/>
            <person name="Szebenyi C."/>
            <person name="Tomsovsky M."/>
            <person name="Tulloss R.E."/>
            <person name="Uehling J."/>
            <person name="Grigoriev I.V."/>
            <person name="Vagvolgyi C."/>
            <person name="Papp T."/>
            <person name="Martin F.M."/>
            <person name="Miettinen O."/>
            <person name="Hibbett D.S."/>
            <person name="Nagy L.G."/>
        </authorList>
    </citation>
    <scope>NUCLEOTIDE SEQUENCE [LARGE SCALE GENOMIC DNA]</scope>
    <source>
        <strain evidence="2 3">FP101781</strain>
    </source>
</reference>
<feature type="transmembrane region" description="Helical" evidence="1">
    <location>
        <begin position="27"/>
        <end position="49"/>
    </location>
</feature>
<evidence type="ECO:0000256" key="1">
    <source>
        <dbReference type="SAM" id="Phobius"/>
    </source>
</evidence>
<keyword evidence="1" id="KW-0812">Transmembrane</keyword>
<keyword evidence="3" id="KW-1185">Reference proteome</keyword>
<name>A0A4Y7SFD8_COPMI</name>
<accession>A0A4Y7SFD8</accession>
<organism evidence="2 3">
    <name type="scientific">Coprinellus micaceus</name>
    <name type="common">Glistening ink-cap mushroom</name>
    <name type="synonym">Coprinus micaceus</name>
    <dbReference type="NCBI Taxonomy" id="71717"/>
    <lineage>
        <taxon>Eukaryota</taxon>
        <taxon>Fungi</taxon>
        <taxon>Dikarya</taxon>
        <taxon>Basidiomycota</taxon>
        <taxon>Agaricomycotina</taxon>
        <taxon>Agaricomycetes</taxon>
        <taxon>Agaricomycetidae</taxon>
        <taxon>Agaricales</taxon>
        <taxon>Agaricineae</taxon>
        <taxon>Psathyrellaceae</taxon>
        <taxon>Coprinellus</taxon>
    </lineage>
</organism>
<gene>
    <name evidence="2" type="ORF">FA13DRAFT_324058</name>
</gene>
<dbReference type="AlphaFoldDB" id="A0A4Y7SFD8"/>
<sequence>MRDDQLKVFAFERDVRGSPRGRLGRRWVFILGICGPCVVSTSLFLRIHLGGERTPMCRITRWTACGARLRGEGVLARLRGVLGSRAGIK</sequence>